<protein>
    <submittedName>
        <fullName evidence="1">Uncharacterized protein</fullName>
    </submittedName>
</protein>
<evidence type="ECO:0000313" key="1">
    <source>
        <dbReference type="EMBL" id="EKS01352.1"/>
    </source>
</evidence>
<organism evidence="1 2">
    <name type="scientific">Leptospira mayottensis 200901122</name>
    <dbReference type="NCBI Taxonomy" id="1193010"/>
    <lineage>
        <taxon>Bacteria</taxon>
        <taxon>Pseudomonadati</taxon>
        <taxon>Spirochaetota</taxon>
        <taxon>Spirochaetia</taxon>
        <taxon>Leptospirales</taxon>
        <taxon>Leptospiraceae</taxon>
        <taxon>Leptospira</taxon>
    </lineage>
</organism>
<name>A0AA87MT67_9LEPT</name>
<proteinExistence type="predicted"/>
<gene>
    <name evidence="1" type="ORF">LEP1GSC125_0580</name>
</gene>
<sequence length="45" mass="5664">MVHFFSSNRHFHRKRSIYIKKQEYKKLALKFFENKSNFDNILCRI</sequence>
<comment type="caution">
    <text evidence="1">The sequence shown here is derived from an EMBL/GenBank/DDBJ whole genome shotgun (WGS) entry which is preliminary data.</text>
</comment>
<dbReference type="AlphaFoldDB" id="A0AA87MT67"/>
<accession>A0AA87MT67</accession>
<dbReference type="Proteomes" id="UP000001343">
    <property type="component" value="Unassembled WGS sequence"/>
</dbReference>
<reference evidence="1 2" key="1">
    <citation type="journal article" date="2014" name="Int. J. Syst. Evol. Microbiol.">
        <title>Leptospira mayottensis sp. nov., a pathogenic species of the genus Leptospira isolated from humans.</title>
        <authorList>
            <person name="Bourhy P."/>
            <person name="Collet L."/>
            <person name="Brisse S."/>
            <person name="Picardeau M."/>
        </authorList>
    </citation>
    <scope>NUCLEOTIDE SEQUENCE [LARGE SCALE GENOMIC DNA]</scope>
    <source>
        <strain evidence="1 2">200901122</strain>
    </source>
</reference>
<evidence type="ECO:0000313" key="2">
    <source>
        <dbReference type="Proteomes" id="UP000001343"/>
    </source>
</evidence>
<dbReference type="EMBL" id="AKWM02000021">
    <property type="protein sequence ID" value="EKS01352.1"/>
    <property type="molecule type" value="Genomic_DNA"/>
</dbReference>